<dbReference type="PANTHER" id="PTHR30461">
    <property type="entry name" value="DNA-INVERTASE FROM LAMBDOID PROPHAGE"/>
    <property type="match status" value="1"/>
</dbReference>
<protein>
    <submittedName>
        <fullName evidence="3">Site-specific DNA recombinase</fullName>
    </submittedName>
</protein>
<dbReference type="STRING" id="655353.SAMN04488056_12229"/>
<feature type="domain" description="Resolvase/invertase-type recombinase catalytic" evidence="1">
    <location>
        <begin position="13"/>
        <end position="162"/>
    </location>
</feature>
<organism evidence="3 4">
    <name type="scientific">Cohaesibacter marisflavi</name>
    <dbReference type="NCBI Taxonomy" id="655353"/>
    <lineage>
        <taxon>Bacteria</taxon>
        <taxon>Pseudomonadati</taxon>
        <taxon>Pseudomonadota</taxon>
        <taxon>Alphaproteobacteria</taxon>
        <taxon>Hyphomicrobiales</taxon>
        <taxon>Cohaesibacteraceae</taxon>
    </lineage>
</organism>
<dbReference type="InterPro" id="IPR038109">
    <property type="entry name" value="DNA_bind_recomb_sf"/>
</dbReference>
<dbReference type="Pfam" id="PF00239">
    <property type="entry name" value="Resolvase"/>
    <property type="match status" value="1"/>
</dbReference>
<dbReference type="Gene3D" id="3.90.1750.20">
    <property type="entry name" value="Putative Large Serine Recombinase, Chain B, Domain 2"/>
    <property type="match status" value="1"/>
</dbReference>
<dbReference type="InterPro" id="IPR025827">
    <property type="entry name" value="Zn_ribbon_recom_dom"/>
</dbReference>
<dbReference type="CDD" id="cd00338">
    <property type="entry name" value="Ser_Recombinase"/>
    <property type="match status" value="1"/>
</dbReference>
<sequence length="493" mass="55806">MSEKIEHHHLERKAIVYVRQSSVHQVLHNRESSTLQYAMRDRVSQLGWSHIEVIDDDLGRSASGSAERAGFDRMVAEVCLGKVGAVAAREVSRFARNSRDWQQLIEMCRVVDTVLVDQETIYAPRQSNDRLLLGLKGSLNEYELDLLRQRSLAARYAKAKRGELIVSAPVGFVKAGDRLEKDPDRRVQEAIKLVFDKVLELGSARQALLWFLEHGLELPAKQQDGQTIWRRPYYQTIHRMITNPAYGGAYAYGKTKAVAGYNGFGMQMKHEHRPRDEWLALMPGTHEGYVTWEQAEAIRKMVSENVPSSKHHGAAKHGNAVLAGIVRCRRCGRKLSARYSGTKHNIPRYSCCRGQLDNGDPKCIAFGGLRVDDAIEQTLLQVVEPGALEAALKARMEAKERRDQVREALCRDLEAAHYEVDRAFRQYNAIDPENRLVAGELEKRWKYMVLLFRPNFSLNKVDLIICSGSQFCCSIHRVVGLIRGQNAMGRMGA</sequence>
<dbReference type="SMART" id="SM00857">
    <property type="entry name" value="Resolvase"/>
    <property type="match status" value="1"/>
</dbReference>
<dbReference type="GO" id="GO:0000150">
    <property type="term" value="F:DNA strand exchange activity"/>
    <property type="evidence" value="ECO:0007669"/>
    <property type="project" value="InterPro"/>
</dbReference>
<dbReference type="AlphaFoldDB" id="A0A1I5MN63"/>
<dbReference type="RefSeq" id="WP_090075584.1">
    <property type="nucleotide sequence ID" value="NZ_FOVR01000022.1"/>
</dbReference>
<gene>
    <name evidence="3" type="ORF">SAMN04488056_12229</name>
</gene>
<dbReference type="OrthoDB" id="7475655at2"/>
<name>A0A1I5MN63_9HYPH</name>
<dbReference type="PANTHER" id="PTHR30461:SF23">
    <property type="entry name" value="DNA RECOMBINASE-RELATED"/>
    <property type="match status" value="1"/>
</dbReference>
<evidence type="ECO:0000313" key="4">
    <source>
        <dbReference type="Proteomes" id="UP000199236"/>
    </source>
</evidence>
<dbReference type="InterPro" id="IPR011109">
    <property type="entry name" value="DNA_bind_recombinase_dom"/>
</dbReference>
<reference evidence="3 4" key="1">
    <citation type="submission" date="2016-10" db="EMBL/GenBank/DDBJ databases">
        <authorList>
            <person name="de Groot N.N."/>
        </authorList>
    </citation>
    <scope>NUCLEOTIDE SEQUENCE [LARGE SCALE GENOMIC DNA]</scope>
    <source>
        <strain evidence="3 4">CGMCC 1.9157</strain>
    </source>
</reference>
<feature type="domain" description="Recombinase" evidence="2">
    <location>
        <begin position="169"/>
        <end position="308"/>
    </location>
</feature>
<evidence type="ECO:0000259" key="1">
    <source>
        <dbReference type="PROSITE" id="PS51736"/>
    </source>
</evidence>
<dbReference type="PROSITE" id="PS51736">
    <property type="entry name" value="RECOMBINASES_3"/>
    <property type="match status" value="1"/>
</dbReference>
<dbReference type="Pfam" id="PF07508">
    <property type="entry name" value="Recombinase"/>
    <property type="match status" value="1"/>
</dbReference>
<dbReference type="SUPFAM" id="SSF53041">
    <property type="entry name" value="Resolvase-like"/>
    <property type="match status" value="1"/>
</dbReference>
<dbReference type="Pfam" id="PF13408">
    <property type="entry name" value="Zn_ribbon_recom"/>
    <property type="match status" value="1"/>
</dbReference>
<proteinExistence type="predicted"/>
<dbReference type="InterPro" id="IPR006119">
    <property type="entry name" value="Resolv_N"/>
</dbReference>
<dbReference type="Gene3D" id="3.40.50.1390">
    <property type="entry name" value="Resolvase, N-terminal catalytic domain"/>
    <property type="match status" value="1"/>
</dbReference>
<evidence type="ECO:0000259" key="2">
    <source>
        <dbReference type="PROSITE" id="PS51737"/>
    </source>
</evidence>
<dbReference type="PROSITE" id="PS51737">
    <property type="entry name" value="RECOMBINASE_DNA_BIND"/>
    <property type="match status" value="1"/>
</dbReference>
<dbReference type="InterPro" id="IPR036162">
    <property type="entry name" value="Resolvase-like_N_sf"/>
</dbReference>
<dbReference type="Proteomes" id="UP000199236">
    <property type="component" value="Unassembled WGS sequence"/>
</dbReference>
<dbReference type="InterPro" id="IPR050639">
    <property type="entry name" value="SSR_resolvase"/>
</dbReference>
<dbReference type="EMBL" id="FOVR01000022">
    <property type="protein sequence ID" value="SFP11015.1"/>
    <property type="molecule type" value="Genomic_DNA"/>
</dbReference>
<dbReference type="GO" id="GO:0003677">
    <property type="term" value="F:DNA binding"/>
    <property type="evidence" value="ECO:0007669"/>
    <property type="project" value="InterPro"/>
</dbReference>
<keyword evidence="4" id="KW-1185">Reference proteome</keyword>
<evidence type="ECO:0000313" key="3">
    <source>
        <dbReference type="EMBL" id="SFP11015.1"/>
    </source>
</evidence>
<accession>A0A1I5MN63</accession>